<name>A0A6A6E575_9PEZI</name>
<dbReference type="InterPro" id="IPR052895">
    <property type="entry name" value="HetReg/Transcr_Mod"/>
</dbReference>
<dbReference type="Proteomes" id="UP000800200">
    <property type="component" value="Unassembled WGS sequence"/>
</dbReference>
<proteinExistence type="predicted"/>
<feature type="domain" description="Heterokaryon incompatibility" evidence="1">
    <location>
        <begin position="33"/>
        <end position="174"/>
    </location>
</feature>
<evidence type="ECO:0000259" key="1">
    <source>
        <dbReference type="Pfam" id="PF06985"/>
    </source>
</evidence>
<evidence type="ECO:0000313" key="3">
    <source>
        <dbReference type="Proteomes" id="UP000800200"/>
    </source>
</evidence>
<dbReference type="Pfam" id="PF06985">
    <property type="entry name" value="HET"/>
    <property type="match status" value="1"/>
</dbReference>
<dbReference type="OrthoDB" id="194358at2759"/>
<dbReference type="PANTHER" id="PTHR24148">
    <property type="entry name" value="ANKYRIN REPEAT DOMAIN-CONTAINING PROTEIN 39 HOMOLOG-RELATED"/>
    <property type="match status" value="1"/>
</dbReference>
<dbReference type="AlphaFoldDB" id="A0A6A6E575"/>
<dbReference type="EMBL" id="ML994634">
    <property type="protein sequence ID" value="KAF2185320.1"/>
    <property type="molecule type" value="Genomic_DNA"/>
</dbReference>
<gene>
    <name evidence="2" type="ORF">K469DRAFT_576551</name>
</gene>
<sequence length="179" mass="20653">MSVSSGSTPKATTNLSNAISLATPSNDPDLPNYRAVSYTWDETLPLLRIKCRHSTRIRQNLLTLLKSIRHDDYDCWLWIDAICIDQTSDSEKSRQVKLMGRIYTMINSVLAWLGPDDDSHLHYACKFIYDTAHNFRGFSPSKKARDGASWQCNHDSLAEFLQLRYWSRKWIVQEVVLAR</sequence>
<evidence type="ECO:0000313" key="2">
    <source>
        <dbReference type="EMBL" id="KAF2185320.1"/>
    </source>
</evidence>
<protein>
    <recommendedName>
        <fullName evidence="1">Heterokaryon incompatibility domain-containing protein</fullName>
    </recommendedName>
</protein>
<feature type="non-terminal residue" evidence="2">
    <location>
        <position position="179"/>
    </location>
</feature>
<organism evidence="2 3">
    <name type="scientific">Zopfia rhizophila CBS 207.26</name>
    <dbReference type="NCBI Taxonomy" id="1314779"/>
    <lineage>
        <taxon>Eukaryota</taxon>
        <taxon>Fungi</taxon>
        <taxon>Dikarya</taxon>
        <taxon>Ascomycota</taxon>
        <taxon>Pezizomycotina</taxon>
        <taxon>Dothideomycetes</taxon>
        <taxon>Dothideomycetes incertae sedis</taxon>
        <taxon>Zopfiaceae</taxon>
        <taxon>Zopfia</taxon>
    </lineage>
</organism>
<dbReference type="InterPro" id="IPR010730">
    <property type="entry name" value="HET"/>
</dbReference>
<dbReference type="PANTHER" id="PTHR24148:SF64">
    <property type="entry name" value="HETEROKARYON INCOMPATIBILITY DOMAIN-CONTAINING PROTEIN"/>
    <property type="match status" value="1"/>
</dbReference>
<accession>A0A6A6E575</accession>
<keyword evidence="3" id="KW-1185">Reference proteome</keyword>
<reference evidence="2" key="1">
    <citation type="journal article" date="2020" name="Stud. Mycol.">
        <title>101 Dothideomycetes genomes: a test case for predicting lifestyles and emergence of pathogens.</title>
        <authorList>
            <person name="Haridas S."/>
            <person name="Albert R."/>
            <person name="Binder M."/>
            <person name="Bloem J."/>
            <person name="Labutti K."/>
            <person name="Salamov A."/>
            <person name="Andreopoulos B."/>
            <person name="Baker S."/>
            <person name="Barry K."/>
            <person name="Bills G."/>
            <person name="Bluhm B."/>
            <person name="Cannon C."/>
            <person name="Castanera R."/>
            <person name="Culley D."/>
            <person name="Daum C."/>
            <person name="Ezra D."/>
            <person name="Gonzalez J."/>
            <person name="Henrissat B."/>
            <person name="Kuo A."/>
            <person name="Liang C."/>
            <person name="Lipzen A."/>
            <person name="Lutzoni F."/>
            <person name="Magnuson J."/>
            <person name="Mondo S."/>
            <person name="Nolan M."/>
            <person name="Ohm R."/>
            <person name="Pangilinan J."/>
            <person name="Park H.-J."/>
            <person name="Ramirez L."/>
            <person name="Alfaro M."/>
            <person name="Sun H."/>
            <person name="Tritt A."/>
            <person name="Yoshinaga Y."/>
            <person name="Zwiers L.-H."/>
            <person name="Turgeon B."/>
            <person name="Goodwin S."/>
            <person name="Spatafora J."/>
            <person name="Crous P."/>
            <person name="Grigoriev I."/>
        </authorList>
    </citation>
    <scope>NUCLEOTIDE SEQUENCE</scope>
    <source>
        <strain evidence="2">CBS 207.26</strain>
    </source>
</reference>